<feature type="transmembrane region" description="Helical" evidence="1">
    <location>
        <begin position="7"/>
        <end position="37"/>
    </location>
</feature>
<organism evidence="2 3">
    <name type="scientific">Actinacidiphila alni</name>
    <dbReference type="NCBI Taxonomy" id="380248"/>
    <lineage>
        <taxon>Bacteria</taxon>
        <taxon>Bacillati</taxon>
        <taxon>Actinomycetota</taxon>
        <taxon>Actinomycetes</taxon>
        <taxon>Kitasatosporales</taxon>
        <taxon>Streptomycetaceae</taxon>
        <taxon>Actinacidiphila</taxon>
    </lineage>
</organism>
<dbReference type="PANTHER" id="PTHR43129">
    <property type="entry name" value="FOSMIDOMYCIN RESISTANCE PROTEIN"/>
    <property type="match status" value="1"/>
</dbReference>
<name>A0A1I2ED74_9ACTN</name>
<dbReference type="PANTHER" id="PTHR43129:SF1">
    <property type="entry name" value="FOSMIDOMYCIN RESISTANCE PROTEIN"/>
    <property type="match status" value="1"/>
</dbReference>
<dbReference type="SUPFAM" id="SSF103473">
    <property type="entry name" value="MFS general substrate transporter"/>
    <property type="match status" value="1"/>
</dbReference>
<feature type="transmembrane region" description="Helical" evidence="1">
    <location>
        <begin position="87"/>
        <end position="103"/>
    </location>
</feature>
<keyword evidence="1" id="KW-0472">Membrane</keyword>
<keyword evidence="1" id="KW-0812">Transmembrane</keyword>
<gene>
    <name evidence="2" type="ORF">SAMN05216251_106146</name>
</gene>
<dbReference type="AlphaFoldDB" id="A0A1I2ED74"/>
<accession>A0A1I2ED74</accession>
<protein>
    <submittedName>
        <fullName evidence="2">MFS transporter, FSR family, fosmidomycin resistance protein</fullName>
    </submittedName>
</protein>
<dbReference type="Proteomes" id="UP000199323">
    <property type="component" value="Unassembled WGS sequence"/>
</dbReference>
<dbReference type="InterPro" id="IPR036259">
    <property type="entry name" value="MFS_trans_sf"/>
</dbReference>
<sequence length="115" mass="11911">MVRRSYVVSAVAVAGVLLVPGPALYLFVALTSAGLYVPFSLQVTLGQDYLPSRVGTASGVTLGLAVSVGGVATPLFGALADATSLRVALLPLIALPVIGWFFTRPLREPETPAWS</sequence>
<evidence type="ECO:0000256" key="1">
    <source>
        <dbReference type="SAM" id="Phobius"/>
    </source>
</evidence>
<proteinExistence type="predicted"/>
<evidence type="ECO:0000313" key="2">
    <source>
        <dbReference type="EMBL" id="SFE90617.1"/>
    </source>
</evidence>
<dbReference type="STRING" id="380248.SAMN05216251_106146"/>
<keyword evidence="1" id="KW-1133">Transmembrane helix</keyword>
<dbReference type="GO" id="GO:0005886">
    <property type="term" value="C:plasma membrane"/>
    <property type="evidence" value="ECO:0007669"/>
    <property type="project" value="TreeGrafter"/>
</dbReference>
<keyword evidence="3" id="KW-1185">Reference proteome</keyword>
<evidence type="ECO:0000313" key="3">
    <source>
        <dbReference type="Proteomes" id="UP000199323"/>
    </source>
</evidence>
<dbReference type="Gene3D" id="1.20.1250.20">
    <property type="entry name" value="MFS general substrate transporter like domains"/>
    <property type="match status" value="1"/>
</dbReference>
<feature type="transmembrane region" description="Helical" evidence="1">
    <location>
        <begin position="57"/>
        <end position="80"/>
    </location>
</feature>
<reference evidence="2 3" key="1">
    <citation type="submission" date="2016-10" db="EMBL/GenBank/DDBJ databases">
        <authorList>
            <person name="de Groot N.N."/>
        </authorList>
    </citation>
    <scope>NUCLEOTIDE SEQUENCE [LARGE SCALE GENOMIC DNA]</scope>
    <source>
        <strain evidence="2 3">CGMCC 4.3510</strain>
    </source>
</reference>
<dbReference type="EMBL" id="FONG01000006">
    <property type="protein sequence ID" value="SFE90617.1"/>
    <property type="molecule type" value="Genomic_DNA"/>
</dbReference>